<evidence type="ECO:0000256" key="1">
    <source>
        <dbReference type="SAM" id="Phobius"/>
    </source>
</evidence>
<keyword evidence="3" id="KW-1185">Reference proteome</keyword>
<name>A0AAD5LYK3_PARTN</name>
<keyword evidence="1" id="KW-0472">Membrane</keyword>
<dbReference type="Proteomes" id="UP001196413">
    <property type="component" value="Unassembled WGS sequence"/>
</dbReference>
<reference evidence="2" key="1">
    <citation type="submission" date="2021-06" db="EMBL/GenBank/DDBJ databases">
        <title>Parelaphostrongylus tenuis whole genome reference sequence.</title>
        <authorList>
            <person name="Garwood T.J."/>
            <person name="Larsen P.A."/>
            <person name="Fountain-Jones N.M."/>
            <person name="Garbe J.R."/>
            <person name="Macchietto M.G."/>
            <person name="Kania S.A."/>
            <person name="Gerhold R.W."/>
            <person name="Richards J.E."/>
            <person name="Wolf T.M."/>
        </authorList>
    </citation>
    <scope>NUCLEOTIDE SEQUENCE</scope>
    <source>
        <strain evidence="2">MNPRO001-30</strain>
        <tissue evidence="2">Meninges</tissue>
    </source>
</reference>
<organism evidence="2 3">
    <name type="scientific">Parelaphostrongylus tenuis</name>
    <name type="common">Meningeal worm</name>
    <dbReference type="NCBI Taxonomy" id="148309"/>
    <lineage>
        <taxon>Eukaryota</taxon>
        <taxon>Metazoa</taxon>
        <taxon>Ecdysozoa</taxon>
        <taxon>Nematoda</taxon>
        <taxon>Chromadorea</taxon>
        <taxon>Rhabditida</taxon>
        <taxon>Rhabditina</taxon>
        <taxon>Rhabditomorpha</taxon>
        <taxon>Strongyloidea</taxon>
        <taxon>Metastrongylidae</taxon>
        <taxon>Parelaphostrongylus</taxon>
    </lineage>
</organism>
<proteinExistence type="predicted"/>
<dbReference type="EMBL" id="JAHQIW010000605">
    <property type="protein sequence ID" value="KAJ1349067.1"/>
    <property type="molecule type" value="Genomic_DNA"/>
</dbReference>
<evidence type="ECO:0000313" key="3">
    <source>
        <dbReference type="Proteomes" id="UP001196413"/>
    </source>
</evidence>
<comment type="caution">
    <text evidence="2">The sequence shown here is derived from an EMBL/GenBank/DDBJ whole genome shotgun (WGS) entry which is preliminary data.</text>
</comment>
<evidence type="ECO:0000313" key="2">
    <source>
        <dbReference type="EMBL" id="KAJ1349067.1"/>
    </source>
</evidence>
<accession>A0AAD5LYK3</accession>
<gene>
    <name evidence="2" type="ORF">KIN20_004511</name>
</gene>
<feature type="transmembrane region" description="Helical" evidence="1">
    <location>
        <begin position="84"/>
        <end position="108"/>
    </location>
</feature>
<sequence length="165" mass="18604">MTKAMRYVSMRPQLSTRAVNSNRLVGRPKESQGPRLNRLFEKSQPLSKQNKKQKFLEYIIPKVNFNAKPKPLVPLVSLMDVGSAFMSLHCGMTASLTVLIVLLATVIARRPKIEDRLALLELVGMSRQGISEDEYNEYLSEIGPLVLKLSPHHLLLRNPNGFLPL</sequence>
<protein>
    <submittedName>
        <fullName evidence="2">Uncharacterized protein</fullName>
    </submittedName>
</protein>
<keyword evidence="1" id="KW-0812">Transmembrane</keyword>
<keyword evidence="1" id="KW-1133">Transmembrane helix</keyword>
<dbReference type="AlphaFoldDB" id="A0AAD5LYK3"/>